<protein>
    <recommendedName>
        <fullName evidence="4">SANT domain-containing protein</fullName>
    </recommendedName>
</protein>
<name>A0ABN8BCG4_CHISP</name>
<reference evidence="2" key="1">
    <citation type="submission" date="2021-12" db="EMBL/GenBank/DDBJ databases">
        <authorList>
            <person name="King R."/>
        </authorList>
    </citation>
    <scope>NUCLEOTIDE SEQUENCE</scope>
</reference>
<sequence>MDDDNTYYESNPIENVKHVEGWTKQDKYELLQVLKVYGSHNIEAIHAMLPSKPTNEIIEMINYYRGKALNHLNEKKKDGKVVKSISKVPLSIWAKILTDSYNYNELQTETANAVRVIADCEKFPPATNTNQIDFKAIYHAVANAMEGKALPDDPLINSILQKCIIETAYSSRTFIRNSTLRNVINSINLFEKVGNTFMRPTENSELLALRHLASQRNYNPLSIDEEYLKPSLYTITE</sequence>
<organism evidence="2 3">
    <name type="scientific">Chilo suppressalis</name>
    <name type="common">Asiatic rice borer moth</name>
    <dbReference type="NCBI Taxonomy" id="168631"/>
    <lineage>
        <taxon>Eukaryota</taxon>
        <taxon>Metazoa</taxon>
        <taxon>Ecdysozoa</taxon>
        <taxon>Arthropoda</taxon>
        <taxon>Hexapoda</taxon>
        <taxon>Insecta</taxon>
        <taxon>Pterygota</taxon>
        <taxon>Neoptera</taxon>
        <taxon>Endopterygota</taxon>
        <taxon>Lepidoptera</taxon>
        <taxon>Glossata</taxon>
        <taxon>Ditrysia</taxon>
        <taxon>Pyraloidea</taxon>
        <taxon>Crambidae</taxon>
        <taxon>Crambinae</taxon>
        <taxon>Chilo</taxon>
    </lineage>
</organism>
<gene>
    <name evidence="2" type="ORF">CHILSU_LOCUS11106</name>
</gene>
<accession>A0ABN8BCG4</accession>
<dbReference type="InterPro" id="IPR009057">
    <property type="entry name" value="Homeodomain-like_sf"/>
</dbReference>
<evidence type="ECO:0000313" key="2">
    <source>
        <dbReference type="EMBL" id="CAH0407703.1"/>
    </source>
</evidence>
<dbReference type="Proteomes" id="UP001153292">
    <property type="component" value="Chromosome 9"/>
</dbReference>
<dbReference type="CDD" id="cd00167">
    <property type="entry name" value="SANT"/>
    <property type="match status" value="1"/>
</dbReference>
<evidence type="ECO:0008006" key="4">
    <source>
        <dbReference type="Google" id="ProtNLM"/>
    </source>
</evidence>
<dbReference type="SUPFAM" id="SSF46689">
    <property type="entry name" value="Homeodomain-like"/>
    <property type="match status" value="1"/>
</dbReference>
<evidence type="ECO:0000313" key="3">
    <source>
        <dbReference type="Proteomes" id="UP001153292"/>
    </source>
</evidence>
<comment type="subcellular location">
    <subcellularLocation>
        <location evidence="1">Nucleus</location>
    </subcellularLocation>
</comment>
<evidence type="ECO:0000256" key="1">
    <source>
        <dbReference type="ARBA" id="ARBA00004123"/>
    </source>
</evidence>
<proteinExistence type="predicted"/>
<keyword evidence="3" id="KW-1185">Reference proteome</keyword>
<dbReference type="EMBL" id="OU963902">
    <property type="protein sequence ID" value="CAH0407703.1"/>
    <property type="molecule type" value="Genomic_DNA"/>
</dbReference>
<dbReference type="InterPro" id="IPR001005">
    <property type="entry name" value="SANT/Myb"/>
</dbReference>